<protein>
    <submittedName>
        <fullName evidence="1">Uncharacterized protein</fullName>
    </submittedName>
</protein>
<evidence type="ECO:0000313" key="1">
    <source>
        <dbReference type="EMBL" id="SDR37378.1"/>
    </source>
</evidence>
<reference evidence="2" key="1">
    <citation type="submission" date="2016-10" db="EMBL/GenBank/DDBJ databases">
        <authorList>
            <person name="Varghese N."/>
        </authorList>
    </citation>
    <scope>NUCLEOTIDE SEQUENCE [LARGE SCALE GENOMIC DNA]</scope>
    <source>
        <strain evidence="2">GAS106B</strain>
    </source>
</reference>
<gene>
    <name evidence="1" type="ORF">SAMN05443245_5217</name>
</gene>
<dbReference type="RefSeq" id="WP_074769961.1">
    <property type="nucleotide sequence ID" value="NZ_FNKP01000002.1"/>
</dbReference>
<dbReference type="EMBL" id="FNKP01000002">
    <property type="protein sequence ID" value="SDR37378.1"/>
    <property type="molecule type" value="Genomic_DNA"/>
</dbReference>
<accession>A0A1H1IJ36</accession>
<dbReference type="AlphaFoldDB" id="A0A1H1IJ36"/>
<evidence type="ECO:0000313" key="2">
    <source>
        <dbReference type="Proteomes" id="UP000183487"/>
    </source>
</evidence>
<dbReference type="Proteomes" id="UP000183487">
    <property type="component" value="Unassembled WGS sequence"/>
</dbReference>
<keyword evidence="2" id="KW-1185">Reference proteome</keyword>
<organism evidence="1 2">
    <name type="scientific">Paraburkholderia fungorum</name>
    <dbReference type="NCBI Taxonomy" id="134537"/>
    <lineage>
        <taxon>Bacteria</taxon>
        <taxon>Pseudomonadati</taxon>
        <taxon>Pseudomonadota</taxon>
        <taxon>Betaproteobacteria</taxon>
        <taxon>Burkholderiales</taxon>
        <taxon>Burkholderiaceae</taxon>
        <taxon>Paraburkholderia</taxon>
    </lineage>
</organism>
<dbReference type="OrthoDB" id="9107345at2"/>
<sequence length="188" mass="21047">MKTWTDEQNELLRRLWPTGKSLKPYLDQFGDRPYNTVISHAHKVLGLGSRPKSARGVPGYAWEMIKAELKKSDGTAPELIQRTGLTTAPVCALIKKANPGPKGEIHIIDWRKRLRTGGSPVAIYTLGPGNNAPKPEPYTTSEKWQRKVRRRKAKADPFAAAAGLVQAPVMPKGRIYHHLWDDHEREAA</sequence>
<name>A0A1H1IJ36_9BURK</name>
<proteinExistence type="predicted"/>